<keyword evidence="3" id="KW-1185">Reference proteome</keyword>
<evidence type="ECO:0000256" key="1">
    <source>
        <dbReference type="SAM" id="Phobius"/>
    </source>
</evidence>
<organism evidence="2 3">
    <name type="scientific">Volvox africanus</name>
    <dbReference type="NCBI Taxonomy" id="51714"/>
    <lineage>
        <taxon>Eukaryota</taxon>
        <taxon>Viridiplantae</taxon>
        <taxon>Chlorophyta</taxon>
        <taxon>core chlorophytes</taxon>
        <taxon>Chlorophyceae</taxon>
        <taxon>CS clade</taxon>
        <taxon>Chlamydomonadales</taxon>
        <taxon>Volvocaceae</taxon>
        <taxon>Volvox</taxon>
    </lineage>
</organism>
<feature type="transmembrane region" description="Helical" evidence="1">
    <location>
        <begin position="75"/>
        <end position="96"/>
    </location>
</feature>
<proteinExistence type="predicted"/>
<gene>
    <name evidence="2" type="ORF">Vafri_6904</name>
</gene>
<feature type="transmembrane region" description="Helical" evidence="1">
    <location>
        <begin position="116"/>
        <end position="138"/>
    </location>
</feature>
<keyword evidence="1" id="KW-1133">Transmembrane helix</keyword>
<evidence type="ECO:0000313" key="3">
    <source>
        <dbReference type="Proteomes" id="UP000747399"/>
    </source>
</evidence>
<accession>A0A8J4AZM4</accession>
<dbReference type="AlphaFoldDB" id="A0A8J4AZM4"/>
<keyword evidence="1" id="KW-0472">Membrane</keyword>
<dbReference type="Proteomes" id="UP000747399">
    <property type="component" value="Unassembled WGS sequence"/>
</dbReference>
<keyword evidence="1" id="KW-0812">Transmembrane</keyword>
<name>A0A8J4AZM4_9CHLO</name>
<reference evidence="2" key="1">
    <citation type="journal article" date="2021" name="Proc. Natl. Acad. Sci. U.S.A.">
        <title>Three genomes in the algal genus Volvox reveal the fate of a haploid sex-determining region after a transition to homothallism.</title>
        <authorList>
            <person name="Yamamoto K."/>
            <person name="Hamaji T."/>
            <person name="Kawai-Toyooka H."/>
            <person name="Matsuzaki R."/>
            <person name="Takahashi F."/>
            <person name="Nishimura Y."/>
            <person name="Kawachi M."/>
            <person name="Noguchi H."/>
            <person name="Minakuchi Y."/>
            <person name="Umen J.G."/>
            <person name="Toyoda A."/>
            <person name="Nozaki H."/>
        </authorList>
    </citation>
    <scope>NUCLEOTIDE SEQUENCE</scope>
    <source>
        <strain evidence="2">NIES-3780</strain>
    </source>
</reference>
<protein>
    <submittedName>
        <fullName evidence="2">Uncharacterized protein</fullName>
    </submittedName>
</protein>
<evidence type="ECO:0000313" key="2">
    <source>
        <dbReference type="EMBL" id="GIL50761.1"/>
    </source>
</evidence>
<feature type="transmembrane region" description="Helical" evidence="1">
    <location>
        <begin position="35"/>
        <end position="54"/>
    </location>
</feature>
<sequence length="198" mass="19893">MEAFSQAIILPSVYILSGEMESLQQRSLSRVTPSLVWWTLVALLALHVGPTIAWPQQGTTTLGAHRLRGGLGRRLSSMGLIRSAAFSGAYAGAAAGTQKNQVTVVPTAVPAAPAPVVVLPVAAAPAPAVVPIVVPVVAAMPMQLVPILPAGPPPVPTAITIATASAASFAVSPGLAGVLGAAVVTSQPVMMAHPNVQG</sequence>
<comment type="caution">
    <text evidence="2">The sequence shown here is derived from an EMBL/GenBank/DDBJ whole genome shotgun (WGS) entry which is preliminary data.</text>
</comment>
<dbReference type="EMBL" id="BNCO01000009">
    <property type="protein sequence ID" value="GIL50761.1"/>
    <property type="molecule type" value="Genomic_DNA"/>
</dbReference>